<evidence type="ECO:0000313" key="2">
    <source>
        <dbReference type="Proteomes" id="UP000232688"/>
    </source>
</evidence>
<organism evidence="1 2">
    <name type="scientific">Rhizophagus irregularis</name>
    <dbReference type="NCBI Taxonomy" id="588596"/>
    <lineage>
        <taxon>Eukaryota</taxon>
        <taxon>Fungi</taxon>
        <taxon>Fungi incertae sedis</taxon>
        <taxon>Mucoromycota</taxon>
        <taxon>Glomeromycotina</taxon>
        <taxon>Glomeromycetes</taxon>
        <taxon>Glomerales</taxon>
        <taxon>Glomeraceae</taxon>
        <taxon>Rhizophagus</taxon>
    </lineage>
</organism>
<dbReference type="Proteomes" id="UP000232688">
    <property type="component" value="Unassembled WGS sequence"/>
</dbReference>
<accession>A0A2N0S4E9</accession>
<evidence type="ECO:0008006" key="3">
    <source>
        <dbReference type="Google" id="ProtNLM"/>
    </source>
</evidence>
<name>A0A2N0S4E9_9GLOM</name>
<dbReference type="VEuPathDB" id="FungiDB:RhiirA1_414380"/>
<reference evidence="1 2" key="2">
    <citation type="submission" date="2017-10" db="EMBL/GenBank/DDBJ databases">
        <title>Genome analyses suggest a sexual origin of heterokaryosis in a supposedly ancient asexual fungus.</title>
        <authorList>
            <person name="Corradi N."/>
            <person name="Sedzielewska K."/>
            <person name="Noel J."/>
            <person name="Charron P."/>
            <person name="Farinelli L."/>
            <person name="Marton T."/>
            <person name="Kruger M."/>
            <person name="Pelin A."/>
            <person name="Brachmann A."/>
            <person name="Corradi N."/>
        </authorList>
    </citation>
    <scope>NUCLEOTIDE SEQUENCE [LARGE SCALE GENOMIC DNA]</scope>
    <source>
        <strain evidence="1 2">A1</strain>
    </source>
</reference>
<dbReference type="VEuPathDB" id="FungiDB:FUN_004893"/>
<dbReference type="EMBL" id="LLXH01000222">
    <property type="protein sequence ID" value="PKC70424.1"/>
    <property type="molecule type" value="Genomic_DNA"/>
</dbReference>
<gene>
    <name evidence="1" type="ORF">RhiirA1_414380</name>
</gene>
<dbReference type="AlphaFoldDB" id="A0A2N0S4E9"/>
<reference evidence="1 2" key="1">
    <citation type="submission" date="2017-10" db="EMBL/GenBank/DDBJ databases">
        <title>Extensive intraspecific genome diversity in a model arbuscular mycorrhizal fungus.</title>
        <authorList>
            <person name="Chen E.C.H."/>
            <person name="Morin E."/>
            <person name="Baudet D."/>
            <person name="Noel J."/>
            <person name="Ndikumana S."/>
            <person name="Charron P."/>
            <person name="St-Onge C."/>
            <person name="Giorgi J."/>
            <person name="Grigoriev I.V."/>
            <person name="Roux C."/>
            <person name="Martin F.M."/>
            <person name="Corradi N."/>
        </authorList>
    </citation>
    <scope>NUCLEOTIDE SEQUENCE [LARGE SCALE GENOMIC DNA]</scope>
    <source>
        <strain evidence="1 2">A1</strain>
    </source>
</reference>
<comment type="caution">
    <text evidence="1">The sequence shown here is derived from an EMBL/GenBank/DDBJ whole genome shotgun (WGS) entry which is preliminary data.</text>
</comment>
<protein>
    <recommendedName>
        <fullName evidence="3">Ubiquitin-like domain-containing protein</fullName>
    </recommendedName>
</protein>
<proteinExistence type="predicted"/>
<evidence type="ECO:0000313" key="1">
    <source>
        <dbReference type="EMBL" id="PKC70424.1"/>
    </source>
</evidence>
<sequence length="91" mass="10622">MANIIDFRFKVHDNSDDEIFKIKIPWQTSAEDAIPIIKKGMATRYEQVPDVIKLYVDNPRGPAKELQPDDKISRYFTIDRIEDGLILIYPQ</sequence>